<accession>A0A918EER5</accession>
<dbReference type="RefSeq" id="WP_189224210.1">
    <property type="nucleotide sequence ID" value="NZ_BMRG01000005.1"/>
</dbReference>
<gene>
    <name evidence="1" type="ORF">GCM10010185_33850</name>
</gene>
<evidence type="ECO:0000313" key="2">
    <source>
        <dbReference type="Proteomes" id="UP000639606"/>
    </source>
</evidence>
<sequence length="57" mass="5980">MSTRGGIGGCVTVLVLVGFVAYAHQHPDQALAFAREALVLLSRAADALATFLQHLTT</sequence>
<organism evidence="1 2">
    <name type="scientific">Saccharothrix coeruleofusca</name>
    <dbReference type="NCBI Taxonomy" id="33919"/>
    <lineage>
        <taxon>Bacteria</taxon>
        <taxon>Bacillati</taxon>
        <taxon>Actinomycetota</taxon>
        <taxon>Actinomycetes</taxon>
        <taxon>Pseudonocardiales</taxon>
        <taxon>Pseudonocardiaceae</taxon>
        <taxon>Saccharothrix</taxon>
    </lineage>
</organism>
<protein>
    <submittedName>
        <fullName evidence="1">Uncharacterized protein</fullName>
    </submittedName>
</protein>
<reference evidence="1" key="2">
    <citation type="submission" date="2020-09" db="EMBL/GenBank/DDBJ databases">
        <authorList>
            <person name="Sun Q."/>
            <person name="Ohkuma M."/>
        </authorList>
    </citation>
    <scope>NUCLEOTIDE SEQUENCE</scope>
    <source>
        <strain evidence="1">JCM 3313</strain>
    </source>
</reference>
<proteinExistence type="predicted"/>
<evidence type="ECO:0000313" key="1">
    <source>
        <dbReference type="EMBL" id="GGP58616.1"/>
    </source>
</evidence>
<keyword evidence="2" id="KW-1185">Reference proteome</keyword>
<comment type="caution">
    <text evidence="1">The sequence shown here is derived from an EMBL/GenBank/DDBJ whole genome shotgun (WGS) entry which is preliminary data.</text>
</comment>
<name>A0A918EER5_9PSEU</name>
<reference evidence="1" key="1">
    <citation type="journal article" date="2014" name="Int. J. Syst. Evol. Microbiol.">
        <title>Complete genome sequence of Corynebacterium casei LMG S-19264T (=DSM 44701T), isolated from a smear-ripened cheese.</title>
        <authorList>
            <consortium name="US DOE Joint Genome Institute (JGI-PGF)"/>
            <person name="Walter F."/>
            <person name="Albersmeier A."/>
            <person name="Kalinowski J."/>
            <person name="Ruckert C."/>
        </authorList>
    </citation>
    <scope>NUCLEOTIDE SEQUENCE</scope>
    <source>
        <strain evidence="1">JCM 3313</strain>
    </source>
</reference>
<dbReference type="EMBL" id="BMRG01000005">
    <property type="protein sequence ID" value="GGP58616.1"/>
    <property type="molecule type" value="Genomic_DNA"/>
</dbReference>
<dbReference type="AlphaFoldDB" id="A0A918EER5"/>
<dbReference type="Proteomes" id="UP000639606">
    <property type="component" value="Unassembled WGS sequence"/>
</dbReference>